<dbReference type="AlphaFoldDB" id="A0A2M8LHU0"/>
<accession>A0A2M8LHU0</accession>
<dbReference type="Proteomes" id="UP000231436">
    <property type="component" value="Unassembled WGS sequence"/>
</dbReference>
<evidence type="ECO:0000256" key="1">
    <source>
        <dbReference type="SAM" id="Phobius"/>
    </source>
</evidence>
<dbReference type="EMBL" id="PFEU01000007">
    <property type="protein sequence ID" value="PJE77008.1"/>
    <property type="molecule type" value="Genomic_DNA"/>
</dbReference>
<comment type="caution">
    <text evidence="2">The sequence shown here is derived from an EMBL/GenBank/DDBJ whole genome shotgun (WGS) entry which is preliminary data.</text>
</comment>
<name>A0A2M8LHU0_9BACT</name>
<feature type="transmembrane region" description="Helical" evidence="1">
    <location>
        <begin position="20"/>
        <end position="39"/>
    </location>
</feature>
<protein>
    <submittedName>
        <fullName evidence="2">Uncharacterized protein</fullName>
    </submittedName>
</protein>
<sequence length="110" mass="12602">MSARRARPQSLRALSPKQRYWFWGLMCLGAVVIGVGWYITIRQFVHTEAPQIRGQIDEQLQKVTEEAGALNITAQEKKTDLSEAIELLKAGYEQERLKQEESETTQIDQP</sequence>
<reference evidence="3" key="1">
    <citation type="submission" date="2017-09" db="EMBL/GenBank/DDBJ databases">
        <title>Depth-based differentiation of microbial function through sediment-hosted aquifers and enrichment of novel symbionts in the deep terrestrial subsurface.</title>
        <authorList>
            <person name="Probst A.J."/>
            <person name="Ladd B."/>
            <person name="Jarett J.K."/>
            <person name="Geller-Mcgrath D.E."/>
            <person name="Sieber C.M.K."/>
            <person name="Emerson J.B."/>
            <person name="Anantharaman K."/>
            <person name="Thomas B.C."/>
            <person name="Malmstrom R."/>
            <person name="Stieglmeier M."/>
            <person name="Klingl A."/>
            <person name="Woyke T."/>
            <person name="Ryan C.M."/>
            <person name="Banfield J.F."/>
        </authorList>
    </citation>
    <scope>NUCLEOTIDE SEQUENCE [LARGE SCALE GENOMIC DNA]</scope>
</reference>
<keyword evidence="1" id="KW-0812">Transmembrane</keyword>
<proteinExistence type="predicted"/>
<gene>
    <name evidence="2" type="ORF">COV05_01135</name>
</gene>
<keyword evidence="1" id="KW-1133">Transmembrane helix</keyword>
<evidence type="ECO:0000313" key="2">
    <source>
        <dbReference type="EMBL" id="PJE77008.1"/>
    </source>
</evidence>
<keyword evidence="1" id="KW-0472">Membrane</keyword>
<organism evidence="2 3">
    <name type="scientific">Candidatus Uhrbacteria bacterium CG10_big_fil_rev_8_21_14_0_10_48_16</name>
    <dbReference type="NCBI Taxonomy" id="1975038"/>
    <lineage>
        <taxon>Bacteria</taxon>
        <taxon>Candidatus Uhriibacteriota</taxon>
    </lineage>
</organism>
<evidence type="ECO:0000313" key="3">
    <source>
        <dbReference type="Proteomes" id="UP000231436"/>
    </source>
</evidence>